<dbReference type="STRING" id="158441.A0A226DQ89"/>
<dbReference type="SMART" id="SM00355">
    <property type="entry name" value="ZnF_C2H2"/>
    <property type="match status" value="10"/>
</dbReference>
<evidence type="ECO:0000313" key="13">
    <source>
        <dbReference type="Proteomes" id="UP000198287"/>
    </source>
</evidence>
<dbReference type="InterPro" id="IPR036236">
    <property type="entry name" value="Znf_C2H2_sf"/>
</dbReference>
<evidence type="ECO:0000256" key="2">
    <source>
        <dbReference type="ARBA" id="ARBA00022723"/>
    </source>
</evidence>
<reference evidence="12 13" key="1">
    <citation type="submission" date="2015-12" db="EMBL/GenBank/DDBJ databases">
        <title>The genome of Folsomia candida.</title>
        <authorList>
            <person name="Faddeeva A."/>
            <person name="Derks M.F."/>
            <person name="Anvar Y."/>
            <person name="Smit S."/>
            <person name="Van Straalen N."/>
            <person name="Roelofs D."/>
        </authorList>
    </citation>
    <scope>NUCLEOTIDE SEQUENCE [LARGE SCALE GENOMIC DNA]</scope>
    <source>
        <strain evidence="12 13">VU population</strain>
        <tissue evidence="12">Whole body</tissue>
    </source>
</reference>
<dbReference type="PANTHER" id="PTHR24379">
    <property type="entry name" value="KRAB AND ZINC FINGER DOMAIN-CONTAINING"/>
    <property type="match status" value="1"/>
</dbReference>
<dbReference type="PROSITE" id="PS00028">
    <property type="entry name" value="ZINC_FINGER_C2H2_1"/>
    <property type="match status" value="7"/>
</dbReference>
<evidence type="ECO:0000256" key="6">
    <source>
        <dbReference type="ARBA" id="ARBA00023015"/>
    </source>
</evidence>
<keyword evidence="5" id="KW-0862">Zinc</keyword>
<feature type="domain" description="C2H2-type" evidence="11">
    <location>
        <begin position="188"/>
        <end position="216"/>
    </location>
</feature>
<comment type="subcellular location">
    <subcellularLocation>
        <location evidence="1">Nucleus</location>
    </subcellularLocation>
</comment>
<evidence type="ECO:0000256" key="10">
    <source>
        <dbReference type="PROSITE-ProRule" id="PRU00042"/>
    </source>
</evidence>
<organism evidence="12 13">
    <name type="scientific">Folsomia candida</name>
    <name type="common">Springtail</name>
    <dbReference type="NCBI Taxonomy" id="158441"/>
    <lineage>
        <taxon>Eukaryota</taxon>
        <taxon>Metazoa</taxon>
        <taxon>Ecdysozoa</taxon>
        <taxon>Arthropoda</taxon>
        <taxon>Hexapoda</taxon>
        <taxon>Collembola</taxon>
        <taxon>Entomobryomorpha</taxon>
        <taxon>Isotomoidea</taxon>
        <taxon>Isotomidae</taxon>
        <taxon>Proisotominae</taxon>
        <taxon>Folsomia</taxon>
    </lineage>
</organism>
<dbReference type="PROSITE" id="PS50157">
    <property type="entry name" value="ZINC_FINGER_C2H2_2"/>
    <property type="match status" value="7"/>
</dbReference>
<keyword evidence="4 10" id="KW-0863">Zinc-finger</keyword>
<feature type="domain" description="C2H2-type" evidence="11">
    <location>
        <begin position="65"/>
        <end position="93"/>
    </location>
</feature>
<gene>
    <name evidence="12" type="ORF">Fcan01_17885</name>
</gene>
<evidence type="ECO:0000256" key="9">
    <source>
        <dbReference type="ARBA" id="ARBA00023242"/>
    </source>
</evidence>
<evidence type="ECO:0000256" key="5">
    <source>
        <dbReference type="ARBA" id="ARBA00022833"/>
    </source>
</evidence>
<evidence type="ECO:0000313" key="12">
    <source>
        <dbReference type="EMBL" id="OXA47383.1"/>
    </source>
</evidence>
<keyword evidence="13" id="KW-1185">Reference proteome</keyword>
<feature type="domain" description="C2H2-type" evidence="11">
    <location>
        <begin position="157"/>
        <end position="184"/>
    </location>
</feature>
<dbReference type="SUPFAM" id="SSF57667">
    <property type="entry name" value="beta-beta-alpha zinc fingers"/>
    <property type="match status" value="6"/>
</dbReference>
<dbReference type="FunFam" id="3.30.160.60:FF:000087">
    <property type="entry name" value="Zinc finger protein 354B"/>
    <property type="match status" value="1"/>
</dbReference>
<evidence type="ECO:0000256" key="1">
    <source>
        <dbReference type="ARBA" id="ARBA00004123"/>
    </source>
</evidence>
<feature type="domain" description="C2H2-type" evidence="11">
    <location>
        <begin position="129"/>
        <end position="156"/>
    </location>
</feature>
<dbReference type="AlphaFoldDB" id="A0A226DQ89"/>
<evidence type="ECO:0000256" key="4">
    <source>
        <dbReference type="ARBA" id="ARBA00022771"/>
    </source>
</evidence>
<evidence type="ECO:0000259" key="11">
    <source>
        <dbReference type="PROSITE" id="PS50157"/>
    </source>
</evidence>
<feature type="domain" description="C2H2-type" evidence="11">
    <location>
        <begin position="275"/>
        <end position="302"/>
    </location>
</feature>
<keyword evidence="7" id="KW-0238">DNA-binding</keyword>
<dbReference type="Gene3D" id="3.30.160.60">
    <property type="entry name" value="Classic Zinc Finger"/>
    <property type="match status" value="6"/>
</dbReference>
<dbReference type="PANTHER" id="PTHR24379:SF121">
    <property type="entry name" value="C2H2-TYPE DOMAIN-CONTAINING PROTEIN"/>
    <property type="match status" value="1"/>
</dbReference>
<dbReference type="GO" id="GO:0003677">
    <property type="term" value="F:DNA binding"/>
    <property type="evidence" value="ECO:0007669"/>
    <property type="project" value="UniProtKB-KW"/>
</dbReference>
<dbReference type="Proteomes" id="UP000198287">
    <property type="component" value="Unassembled WGS sequence"/>
</dbReference>
<accession>A0A226DQ89</accession>
<evidence type="ECO:0000256" key="3">
    <source>
        <dbReference type="ARBA" id="ARBA00022737"/>
    </source>
</evidence>
<dbReference type="EMBL" id="LNIX01000013">
    <property type="protein sequence ID" value="OXA47383.1"/>
    <property type="molecule type" value="Genomic_DNA"/>
</dbReference>
<protein>
    <submittedName>
        <fullName evidence="12">Zinc finger protein 37</fullName>
    </submittedName>
</protein>
<dbReference type="InterPro" id="IPR013087">
    <property type="entry name" value="Znf_C2H2_type"/>
</dbReference>
<sequence length="302" mass="35350">MDSKPENKWWNCAPCKLRFIYKSEFVRHLLKHETNVKCEICGLISKNRLALSSHVAKIHGNRIRPACSICNKTLSNQANLRKHLDTVHNMEEDRPRFPCGFPGCEKSYLTKGDLTKHVKAGHVENPVRFPCTRCGKEFKTRAYLGRHVSTHTTDKPCKCATCGKCFACRRYMTIHKRIHTQKSGRETFQCHLCLQTFLTKYGVQRHIRVIHEKQRNHRCTFCEKSFSSPSHLKNHVDAKHDPDKKIYTCTECEYKSHAKGKLAQHVKRHDVSNWRECYFCKKQFASFPELVRHFGRIHTLEK</sequence>
<dbReference type="GO" id="GO:0008270">
    <property type="term" value="F:zinc ion binding"/>
    <property type="evidence" value="ECO:0007669"/>
    <property type="project" value="UniProtKB-KW"/>
</dbReference>
<keyword evidence="3" id="KW-0677">Repeat</keyword>
<keyword evidence="6" id="KW-0805">Transcription regulation</keyword>
<evidence type="ECO:0000256" key="7">
    <source>
        <dbReference type="ARBA" id="ARBA00023125"/>
    </source>
</evidence>
<feature type="domain" description="C2H2-type" evidence="11">
    <location>
        <begin position="217"/>
        <end position="245"/>
    </location>
</feature>
<dbReference type="Pfam" id="PF00096">
    <property type="entry name" value="zf-C2H2"/>
    <property type="match status" value="3"/>
</dbReference>
<evidence type="ECO:0000256" key="8">
    <source>
        <dbReference type="ARBA" id="ARBA00023163"/>
    </source>
</evidence>
<proteinExistence type="predicted"/>
<keyword evidence="8" id="KW-0804">Transcription</keyword>
<keyword evidence="9" id="KW-0539">Nucleus</keyword>
<comment type="caution">
    <text evidence="12">The sequence shown here is derived from an EMBL/GenBank/DDBJ whole genome shotgun (WGS) entry which is preliminary data.</text>
</comment>
<dbReference type="GO" id="GO:0005634">
    <property type="term" value="C:nucleus"/>
    <property type="evidence" value="ECO:0007669"/>
    <property type="project" value="UniProtKB-SubCell"/>
</dbReference>
<dbReference type="OMA" id="CTECEYK"/>
<name>A0A226DQ89_FOLCA</name>
<feature type="domain" description="C2H2-type" evidence="11">
    <location>
        <begin position="97"/>
        <end position="126"/>
    </location>
</feature>
<dbReference type="OrthoDB" id="3565419at2759"/>
<keyword evidence="2" id="KW-0479">Metal-binding</keyword>